<dbReference type="FunFam" id="1.10.10.10:FF:000214">
    <property type="entry name" value="Methylated-DNA--protein-cysteine methyltransferase"/>
    <property type="match status" value="1"/>
</dbReference>
<dbReference type="PANTHER" id="PTHR10815">
    <property type="entry name" value="METHYLATED-DNA--PROTEIN-CYSTEINE METHYLTRANSFERASE"/>
    <property type="match status" value="1"/>
</dbReference>
<evidence type="ECO:0000256" key="4">
    <source>
        <dbReference type="ARBA" id="ARBA00022603"/>
    </source>
</evidence>
<dbReference type="SUPFAM" id="SSF46767">
    <property type="entry name" value="Methylated DNA-protein cysteine methyltransferase, C-terminal domain"/>
    <property type="match status" value="1"/>
</dbReference>
<dbReference type="Gene3D" id="1.10.10.10">
    <property type="entry name" value="Winged helix-like DNA-binding domain superfamily/Winged helix DNA-binding domain"/>
    <property type="match status" value="1"/>
</dbReference>
<evidence type="ECO:0000256" key="7">
    <source>
        <dbReference type="ARBA" id="ARBA00023204"/>
    </source>
</evidence>
<keyword evidence="4" id="KW-0489">Methyltransferase</keyword>
<dbReference type="InterPro" id="IPR036388">
    <property type="entry name" value="WH-like_DNA-bd_sf"/>
</dbReference>
<feature type="domain" description="Methylated-DNA-[protein]-cysteine S-methyltransferase DNA binding" evidence="9">
    <location>
        <begin position="82"/>
        <end position="162"/>
    </location>
</feature>
<evidence type="ECO:0000256" key="3">
    <source>
        <dbReference type="ARBA" id="ARBA00011918"/>
    </source>
</evidence>
<evidence type="ECO:0000256" key="1">
    <source>
        <dbReference type="ARBA" id="ARBA00001286"/>
    </source>
</evidence>
<dbReference type="InterPro" id="IPR001497">
    <property type="entry name" value="MethylDNA_cys_MeTrfase_AS"/>
</dbReference>
<dbReference type="PROSITE" id="PS00374">
    <property type="entry name" value="MGMT"/>
    <property type="match status" value="1"/>
</dbReference>
<gene>
    <name evidence="10" type="ORF">UFOPK4366_00670</name>
</gene>
<comment type="catalytic activity">
    <reaction evidence="8">
        <text>a 6-O-methyl-2'-deoxyguanosine in DNA + L-cysteinyl-[protein] = S-methyl-L-cysteinyl-[protein] + a 2'-deoxyguanosine in DNA</text>
        <dbReference type="Rhea" id="RHEA:24000"/>
        <dbReference type="Rhea" id="RHEA-COMP:10131"/>
        <dbReference type="Rhea" id="RHEA-COMP:10132"/>
        <dbReference type="Rhea" id="RHEA-COMP:11367"/>
        <dbReference type="Rhea" id="RHEA-COMP:11368"/>
        <dbReference type="ChEBI" id="CHEBI:29950"/>
        <dbReference type="ChEBI" id="CHEBI:82612"/>
        <dbReference type="ChEBI" id="CHEBI:85445"/>
        <dbReference type="ChEBI" id="CHEBI:85448"/>
        <dbReference type="EC" id="2.1.1.63"/>
    </reaction>
</comment>
<dbReference type="CDD" id="cd06445">
    <property type="entry name" value="ATase"/>
    <property type="match status" value="1"/>
</dbReference>
<accession>A0A6J7UJ73</accession>
<reference evidence="10" key="1">
    <citation type="submission" date="2020-05" db="EMBL/GenBank/DDBJ databases">
        <authorList>
            <person name="Chiriac C."/>
            <person name="Salcher M."/>
            <person name="Ghai R."/>
            <person name="Kavagutti S V."/>
        </authorList>
    </citation>
    <scope>NUCLEOTIDE SEQUENCE</scope>
</reference>
<dbReference type="GO" id="GO:0032259">
    <property type="term" value="P:methylation"/>
    <property type="evidence" value="ECO:0007669"/>
    <property type="project" value="UniProtKB-KW"/>
</dbReference>
<dbReference type="PANTHER" id="PTHR10815:SF13">
    <property type="entry name" value="METHYLATED-DNA--PROTEIN-CYSTEINE METHYLTRANSFERASE"/>
    <property type="match status" value="1"/>
</dbReference>
<evidence type="ECO:0000256" key="5">
    <source>
        <dbReference type="ARBA" id="ARBA00022679"/>
    </source>
</evidence>
<organism evidence="10">
    <name type="scientific">freshwater metagenome</name>
    <dbReference type="NCBI Taxonomy" id="449393"/>
    <lineage>
        <taxon>unclassified sequences</taxon>
        <taxon>metagenomes</taxon>
        <taxon>ecological metagenomes</taxon>
    </lineage>
</organism>
<keyword evidence="5" id="KW-0808">Transferase</keyword>
<protein>
    <recommendedName>
        <fullName evidence="3">methylated-DNA--[protein]-cysteine S-methyltransferase</fullName>
        <ecNumber evidence="3">2.1.1.63</ecNumber>
    </recommendedName>
</protein>
<sequence>MLSTASIKTPIGSLVWIADTDLVLAAGFSNLAELTRKLSSEDQELEIKSSKAVGKIADLITAYFDGELDALNAIEVRQPGSQFSQAAWKAMRKIKSGKVISYADLAQRAGSPAAVRAAGTACGRNAVAPIVPCHRIVKTGGALGNYGYGISKKEWLLKHEGAL</sequence>
<keyword evidence="7" id="KW-0234">DNA repair</keyword>
<keyword evidence="6" id="KW-0227">DNA damage</keyword>
<dbReference type="AlphaFoldDB" id="A0A6J7UJ73"/>
<evidence type="ECO:0000256" key="6">
    <source>
        <dbReference type="ARBA" id="ARBA00022763"/>
    </source>
</evidence>
<dbReference type="EMBL" id="CAFBQS010000117">
    <property type="protein sequence ID" value="CAB5064458.1"/>
    <property type="molecule type" value="Genomic_DNA"/>
</dbReference>
<proteinExistence type="inferred from homology"/>
<evidence type="ECO:0000259" key="9">
    <source>
        <dbReference type="Pfam" id="PF01035"/>
    </source>
</evidence>
<comment type="similarity">
    <text evidence="2">Belongs to the MGMT family.</text>
</comment>
<evidence type="ECO:0000256" key="8">
    <source>
        <dbReference type="ARBA" id="ARBA00049348"/>
    </source>
</evidence>
<dbReference type="GO" id="GO:0006281">
    <property type="term" value="P:DNA repair"/>
    <property type="evidence" value="ECO:0007669"/>
    <property type="project" value="UniProtKB-KW"/>
</dbReference>
<dbReference type="Pfam" id="PF01035">
    <property type="entry name" value="DNA_binding_1"/>
    <property type="match status" value="1"/>
</dbReference>
<dbReference type="InterPro" id="IPR014048">
    <property type="entry name" value="MethylDNA_cys_MeTrfase_DNA-bd"/>
</dbReference>
<dbReference type="GO" id="GO:0003908">
    <property type="term" value="F:methylated-DNA-[protein]-cysteine S-methyltransferase activity"/>
    <property type="evidence" value="ECO:0007669"/>
    <property type="project" value="UniProtKB-EC"/>
</dbReference>
<comment type="catalytic activity">
    <reaction evidence="1">
        <text>a 4-O-methyl-thymidine in DNA + L-cysteinyl-[protein] = a thymidine in DNA + S-methyl-L-cysteinyl-[protein]</text>
        <dbReference type="Rhea" id="RHEA:53428"/>
        <dbReference type="Rhea" id="RHEA-COMP:10131"/>
        <dbReference type="Rhea" id="RHEA-COMP:10132"/>
        <dbReference type="Rhea" id="RHEA-COMP:13555"/>
        <dbReference type="Rhea" id="RHEA-COMP:13556"/>
        <dbReference type="ChEBI" id="CHEBI:29950"/>
        <dbReference type="ChEBI" id="CHEBI:82612"/>
        <dbReference type="ChEBI" id="CHEBI:137386"/>
        <dbReference type="ChEBI" id="CHEBI:137387"/>
        <dbReference type="EC" id="2.1.1.63"/>
    </reaction>
</comment>
<name>A0A6J7UJ73_9ZZZZ</name>
<dbReference type="InterPro" id="IPR036217">
    <property type="entry name" value="MethylDNA_cys_MeTrfase_DNAb"/>
</dbReference>
<dbReference type="NCBIfam" id="TIGR00589">
    <property type="entry name" value="ogt"/>
    <property type="match status" value="1"/>
</dbReference>
<dbReference type="EC" id="2.1.1.63" evidence="3"/>
<evidence type="ECO:0000256" key="2">
    <source>
        <dbReference type="ARBA" id="ARBA00008711"/>
    </source>
</evidence>
<evidence type="ECO:0000313" key="10">
    <source>
        <dbReference type="EMBL" id="CAB5064458.1"/>
    </source>
</evidence>